<gene>
    <name evidence="2" type="ORF">CC85DRAFT_118051</name>
</gene>
<protein>
    <submittedName>
        <fullName evidence="2">Uncharacterized protein</fullName>
    </submittedName>
</protein>
<evidence type="ECO:0000313" key="3">
    <source>
        <dbReference type="Proteomes" id="UP000053611"/>
    </source>
</evidence>
<keyword evidence="3" id="KW-1185">Reference proteome</keyword>
<accession>A0A0J0XKC4</accession>
<evidence type="ECO:0000313" key="2">
    <source>
        <dbReference type="EMBL" id="KLT41545.1"/>
    </source>
</evidence>
<evidence type="ECO:0000256" key="1">
    <source>
        <dbReference type="SAM" id="MobiDB-lite"/>
    </source>
</evidence>
<feature type="region of interest" description="Disordered" evidence="1">
    <location>
        <begin position="1"/>
        <end position="25"/>
    </location>
</feature>
<name>A0A0J0XKC4_9TREE</name>
<sequence length="244" mass="27433">MLGQHLVQHSTLPHVTPTPPSPHSTLLERVTPSHCGRSHLSRPSSEPVPTFQRSNVPMFQKTARVSFRLPQSSMILCLWVGHRVSISPHRWRCSAGRAAECAVSRVFFTNCHSRATDKARSSLHCMAGGCMTCITCCCMTWQWAMAYGLRPTSYGPCYVPPATRRLSTLDSRQEGLGTPEPPRKWLRECAPLPCPIRQRCRRRTRRGTQCRHVVRNGACCSPDLTARPDLRQATQDERPGPRQP</sequence>
<dbReference type="RefSeq" id="XP_018278036.1">
    <property type="nucleotide sequence ID" value="XM_018419357.1"/>
</dbReference>
<dbReference type="EMBL" id="KQ087216">
    <property type="protein sequence ID" value="KLT41545.1"/>
    <property type="molecule type" value="Genomic_DNA"/>
</dbReference>
<proteinExistence type="predicted"/>
<organism evidence="2 3">
    <name type="scientific">Cutaneotrichosporon oleaginosum</name>
    <dbReference type="NCBI Taxonomy" id="879819"/>
    <lineage>
        <taxon>Eukaryota</taxon>
        <taxon>Fungi</taxon>
        <taxon>Dikarya</taxon>
        <taxon>Basidiomycota</taxon>
        <taxon>Agaricomycotina</taxon>
        <taxon>Tremellomycetes</taxon>
        <taxon>Trichosporonales</taxon>
        <taxon>Trichosporonaceae</taxon>
        <taxon>Cutaneotrichosporon</taxon>
    </lineage>
</organism>
<dbReference type="GeneID" id="28979960"/>
<reference evidence="2 3" key="1">
    <citation type="submission" date="2015-03" db="EMBL/GenBank/DDBJ databases">
        <title>Genomics and transcriptomics of the oil-accumulating basidiomycete yeast T. oleaginosus allow insights into substrate utilization and the diverse evolutionary trajectories of mating systems in fungi.</title>
        <authorList>
            <consortium name="DOE Joint Genome Institute"/>
            <person name="Kourist R."/>
            <person name="Kracht O."/>
            <person name="Bracharz F."/>
            <person name="Lipzen A."/>
            <person name="Nolan M."/>
            <person name="Ohm R."/>
            <person name="Grigoriev I."/>
            <person name="Sun S."/>
            <person name="Heitman J."/>
            <person name="Bruck T."/>
            <person name="Nowrousian M."/>
        </authorList>
    </citation>
    <scope>NUCLEOTIDE SEQUENCE [LARGE SCALE GENOMIC DNA]</scope>
    <source>
        <strain evidence="2 3">IBC0246</strain>
    </source>
</reference>
<dbReference type="AlphaFoldDB" id="A0A0J0XKC4"/>
<dbReference type="Proteomes" id="UP000053611">
    <property type="component" value="Unassembled WGS sequence"/>
</dbReference>